<keyword evidence="3" id="KW-1185">Reference proteome</keyword>
<protein>
    <submittedName>
        <fullName evidence="2">Uncharacterized protein</fullName>
    </submittedName>
</protein>
<gene>
    <name evidence="2" type="ORF">FKW44_006737</name>
</gene>
<evidence type="ECO:0000313" key="2">
    <source>
        <dbReference type="EMBL" id="QQP54047.1"/>
    </source>
</evidence>
<evidence type="ECO:0000313" key="3">
    <source>
        <dbReference type="Proteomes" id="UP000595437"/>
    </source>
</evidence>
<dbReference type="Proteomes" id="UP000595437">
    <property type="component" value="Chromosome 4"/>
</dbReference>
<feature type="compositionally biased region" description="Basic and acidic residues" evidence="1">
    <location>
        <begin position="35"/>
        <end position="60"/>
    </location>
</feature>
<feature type="compositionally biased region" description="Acidic residues" evidence="1">
    <location>
        <begin position="61"/>
        <end position="85"/>
    </location>
</feature>
<dbReference type="AlphaFoldDB" id="A0A7T8KDP8"/>
<accession>A0A7T8KDP8</accession>
<organism evidence="2 3">
    <name type="scientific">Caligus rogercresseyi</name>
    <name type="common">Sea louse</name>
    <dbReference type="NCBI Taxonomy" id="217165"/>
    <lineage>
        <taxon>Eukaryota</taxon>
        <taxon>Metazoa</taxon>
        <taxon>Ecdysozoa</taxon>
        <taxon>Arthropoda</taxon>
        <taxon>Crustacea</taxon>
        <taxon>Multicrustacea</taxon>
        <taxon>Hexanauplia</taxon>
        <taxon>Copepoda</taxon>
        <taxon>Siphonostomatoida</taxon>
        <taxon>Caligidae</taxon>
        <taxon>Caligus</taxon>
    </lineage>
</organism>
<proteinExistence type="predicted"/>
<evidence type="ECO:0000256" key="1">
    <source>
        <dbReference type="SAM" id="MobiDB-lite"/>
    </source>
</evidence>
<sequence>MNERAEALSVAVMDQGEYDERSYQATLYQVRQTKKTPEPSMKRRREDAEIPRAAKSSRTEEEAEEEELGEEEEETDGETGDEDEPATGPSAPSV</sequence>
<name>A0A7T8KDP8_CALRO</name>
<dbReference type="EMBL" id="CP045893">
    <property type="protein sequence ID" value="QQP54047.1"/>
    <property type="molecule type" value="Genomic_DNA"/>
</dbReference>
<reference evidence="3" key="1">
    <citation type="submission" date="2021-01" db="EMBL/GenBank/DDBJ databases">
        <title>Caligus Genome Assembly.</title>
        <authorList>
            <person name="Gallardo-Escarate C."/>
        </authorList>
    </citation>
    <scope>NUCLEOTIDE SEQUENCE [LARGE SCALE GENOMIC DNA]</scope>
</reference>
<feature type="region of interest" description="Disordered" evidence="1">
    <location>
        <begin position="16"/>
        <end position="94"/>
    </location>
</feature>